<dbReference type="InterPro" id="IPR027417">
    <property type="entry name" value="P-loop_NTPase"/>
</dbReference>
<dbReference type="InterPro" id="IPR006073">
    <property type="entry name" value="GTP-bd"/>
</dbReference>
<dbReference type="InterPro" id="IPR004095">
    <property type="entry name" value="TGS"/>
</dbReference>
<dbReference type="AlphaFoldDB" id="A0A5B8SYD8"/>
<gene>
    <name evidence="6 9" type="primary">ychF</name>
    <name evidence="9" type="ORF">FGL85_00300</name>
</gene>
<dbReference type="SUPFAM" id="SSF52540">
    <property type="entry name" value="P-loop containing nucleoside triphosphate hydrolases"/>
    <property type="match status" value="1"/>
</dbReference>
<dbReference type="CDD" id="cd01900">
    <property type="entry name" value="YchF"/>
    <property type="match status" value="1"/>
</dbReference>
<feature type="binding site" evidence="6">
    <location>
        <begin position="12"/>
        <end position="17"/>
    </location>
    <ligand>
        <name>ATP</name>
        <dbReference type="ChEBI" id="CHEBI:30616"/>
    </ligand>
</feature>
<organism evidence="9 10">
    <name type="scientific">Leuconostoc pseudomesenteroides</name>
    <dbReference type="NCBI Taxonomy" id="33968"/>
    <lineage>
        <taxon>Bacteria</taxon>
        <taxon>Bacillati</taxon>
        <taxon>Bacillota</taxon>
        <taxon>Bacilli</taxon>
        <taxon>Lactobacillales</taxon>
        <taxon>Lactobacillaceae</taxon>
        <taxon>Leuconostoc</taxon>
    </lineage>
</organism>
<dbReference type="Pfam" id="PF06071">
    <property type="entry name" value="YchF-GTPase_C"/>
    <property type="match status" value="1"/>
</dbReference>
<dbReference type="CDD" id="cd04867">
    <property type="entry name" value="TGS_YchF_OLA1"/>
    <property type="match status" value="1"/>
</dbReference>
<dbReference type="FunFam" id="1.10.150.300:FF:000004">
    <property type="entry name" value="Ribosome-binding ATPase YchF"/>
    <property type="match status" value="1"/>
</dbReference>
<dbReference type="Proteomes" id="UP000321296">
    <property type="component" value="Chromosome"/>
</dbReference>
<keyword evidence="4 6" id="KW-0067">ATP-binding</keyword>
<dbReference type="PROSITE" id="PS51710">
    <property type="entry name" value="G_OBG"/>
    <property type="match status" value="1"/>
</dbReference>
<dbReference type="Gene3D" id="3.10.20.30">
    <property type="match status" value="1"/>
</dbReference>
<dbReference type="InterPro" id="IPR031167">
    <property type="entry name" value="G_OBG"/>
</dbReference>
<comment type="similarity">
    <text evidence="6">Belongs to the TRAFAC class OBG-HflX-like GTPase superfamily. OBG GTPase family. YchF/OLA1 subfamily.</text>
</comment>
<protein>
    <recommendedName>
        <fullName evidence="6">Ribosome-binding ATPase YchF</fullName>
    </recommendedName>
</protein>
<dbReference type="PANTHER" id="PTHR23305:SF18">
    <property type="entry name" value="OBG-TYPE G DOMAIN-CONTAINING PROTEIN"/>
    <property type="match status" value="1"/>
</dbReference>
<dbReference type="GO" id="GO:0005524">
    <property type="term" value="F:ATP binding"/>
    <property type="evidence" value="ECO:0007669"/>
    <property type="project" value="UniProtKB-UniRule"/>
</dbReference>
<comment type="cofactor">
    <cofactor evidence="1">
        <name>Mg(2+)</name>
        <dbReference type="ChEBI" id="CHEBI:18420"/>
    </cofactor>
</comment>
<dbReference type="PROSITE" id="PS51880">
    <property type="entry name" value="TGS"/>
    <property type="match status" value="1"/>
</dbReference>
<evidence type="ECO:0000256" key="5">
    <source>
        <dbReference type="ARBA" id="ARBA00022842"/>
    </source>
</evidence>
<dbReference type="InterPro" id="IPR041706">
    <property type="entry name" value="YchF_N"/>
</dbReference>
<dbReference type="HAMAP" id="MF_00944">
    <property type="entry name" value="YchF_OLA1_ATPase"/>
    <property type="match status" value="1"/>
</dbReference>
<evidence type="ECO:0000256" key="3">
    <source>
        <dbReference type="ARBA" id="ARBA00022741"/>
    </source>
</evidence>
<name>A0A5B8SYD8_LEUPS</name>
<feature type="domain" description="TGS" evidence="8">
    <location>
        <begin position="281"/>
        <end position="364"/>
    </location>
</feature>
<evidence type="ECO:0000259" key="7">
    <source>
        <dbReference type="PROSITE" id="PS51710"/>
    </source>
</evidence>
<evidence type="ECO:0000256" key="6">
    <source>
        <dbReference type="HAMAP-Rule" id="MF_00944"/>
    </source>
</evidence>
<dbReference type="NCBIfam" id="TIGR00092">
    <property type="entry name" value="redox-regulated ATPase YchF"/>
    <property type="match status" value="1"/>
</dbReference>
<dbReference type="InterPro" id="IPR013029">
    <property type="entry name" value="YchF_C"/>
</dbReference>
<evidence type="ECO:0000313" key="9">
    <source>
        <dbReference type="EMBL" id="QEA41084.1"/>
    </source>
</evidence>
<dbReference type="InterPro" id="IPR012675">
    <property type="entry name" value="Beta-grasp_dom_sf"/>
</dbReference>
<feature type="domain" description="OBG-type G" evidence="7">
    <location>
        <begin position="3"/>
        <end position="259"/>
    </location>
</feature>
<accession>A0A5B8SYD8</accession>
<evidence type="ECO:0000259" key="8">
    <source>
        <dbReference type="PROSITE" id="PS51880"/>
    </source>
</evidence>
<dbReference type="InterPro" id="IPR012676">
    <property type="entry name" value="TGS-like"/>
</dbReference>
<dbReference type="PRINTS" id="PR00326">
    <property type="entry name" value="GTP1OBG"/>
</dbReference>
<dbReference type="InterPro" id="IPR023192">
    <property type="entry name" value="TGS-like_dom_sf"/>
</dbReference>
<dbReference type="Pfam" id="PF01926">
    <property type="entry name" value="MMR_HSR1"/>
    <property type="match status" value="1"/>
</dbReference>
<dbReference type="EMBL" id="CP042383">
    <property type="protein sequence ID" value="QEA41084.1"/>
    <property type="molecule type" value="Genomic_DNA"/>
</dbReference>
<dbReference type="GO" id="GO:0005737">
    <property type="term" value="C:cytoplasm"/>
    <property type="evidence" value="ECO:0007669"/>
    <property type="project" value="TreeGrafter"/>
</dbReference>
<evidence type="ECO:0000313" key="10">
    <source>
        <dbReference type="Proteomes" id="UP000321296"/>
    </source>
</evidence>
<dbReference type="PIRSF" id="PIRSF006641">
    <property type="entry name" value="CHP00092"/>
    <property type="match status" value="1"/>
</dbReference>
<dbReference type="RefSeq" id="WP_147651043.1">
    <property type="nucleotide sequence ID" value="NZ_CP042383.1"/>
</dbReference>
<dbReference type="Gene3D" id="3.40.50.300">
    <property type="entry name" value="P-loop containing nucleotide triphosphate hydrolases"/>
    <property type="match status" value="1"/>
</dbReference>
<comment type="function">
    <text evidence="6">ATPase that binds to both the 70S ribosome and the 50S ribosomal subunit in a nucleotide-independent manner.</text>
</comment>
<keyword evidence="5" id="KW-0460">Magnesium</keyword>
<keyword evidence="3 6" id="KW-0547">Nucleotide-binding</keyword>
<dbReference type="GO" id="GO:0043023">
    <property type="term" value="F:ribosomal large subunit binding"/>
    <property type="evidence" value="ECO:0007669"/>
    <property type="project" value="UniProtKB-UniRule"/>
</dbReference>
<evidence type="ECO:0000256" key="2">
    <source>
        <dbReference type="ARBA" id="ARBA00022723"/>
    </source>
</evidence>
<dbReference type="InterPro" id="IPR004396">
    <property type="entry name" value="ATPase_YchF/OLA1"/>
</dbReference>
<evidence type="ECO:0000256" key="1">
    <source>
        <dbReference type="ARBA" id="ARBA00001946"/>
    </source>
</evidence>
<evidence type="ECO:0000256" key="4">
    <source>
        <dbReference type="ARBA" id="ARBA00022840"/>
    </source>
</evidence>
<dbReference type="GO" id="GO:0005525">
    <property type="term" value="F:GTP binding"/>
    <property type="evidence" value="ECO:0007669"/>
    <property type="project" value="InterPro"/>
</dbReference>
<dbReference type="PANTHER" id="PTHR23305">
    <property type="entry name" value="OBG GTPASE FAMILY"/>
    <property type="match status" value="1"/>
</dbReference>
<dbReference type="FunFam" id="3.10.20.30:FF:000001">
    <property type="entry name" value="Ribosome-binding ATPase YchF"/>
    <property type="match status" value="1"/>
</dbReference>
<sequence length="366" mass="39524">MALTAGIVGLPNVGKSTLFNAITKAGAEMANYPFATIEPNVGMVEVPDERLASIQAIEPADKVIPTTFEFTDIAGIVKGASQGEGLGNKFLENIRQVNAIVHVVRAFDGDEIIHVNGVVNPLDDIETINTELILADLETVDKRYAKVARAAKGSDKAAKAEFAVLEKLKPALEAGQSARTVAFNDDEQKIVKGLFLLTTKPVLYVANLAEDDMADPESSKYFNEIKTFANSEGADVIGLSASAEEEIAELPDDERAEFLEMAGVDEPGLNKLIRAAYHLLDLRTFFTAGGKETRAWTFRAGAKAPQAAGVIHSDFERGFIRAETISFDDLDALGSVKAVKEAGKLRSEGKEYVVQDGDIIEFRFNV</sequence>
<dbReference type="GO" id="GO:0046872">
    <property type="term" value="F:metal ion binding"/>
    <property type="evidence" value="ECO:0007669"/>
    <property type="project" value="UniProtKB-KW"/>
</dbReference>
<dbReference type="KEGG" id="lpse:FGL85_00300"/>
<dbReference type="GO" id="GO:0016887">
    <property type="term" value="F:ATP hydrolysis activity"/>
    <property type="evidence" value="ECO:0007669"/>
    <property type="project" value="UniProtKB-UniRule"/>
</dbReference>
<dbReference type="SUPFAM" id="SSF81271">
    <property type="entry name" value="TGS-like"/>
    <property type="match status" value="1"/>
</dbReference>
<keyword evidence="2" id="KW-0479">Metal-binding</keyword>
<proteinExistence type="inferred from homology"/>
<dbReference type="Gene3D" id="1.10.150.300">
    <property type="entry name" value="TGS-like domain"/>
    <property type="match status" value="1"/>
</dbReference>
<reference evidence="9 10" key="1">
    <citation type="submission" date="2019-06" db="EMBL/GenBank/DDBJ databases">
        <title>Genome analyses of bacteria isolated from kimchi.</title>
        <authorList>
            <person name="Lee S."/>
            <person name="Ahn S."/>
            <person name="Roh S."/>
        </authorList>
    </citation>
    <scope>NUCLEOTIDE SEQUENCE [LARGE SCALE GENOMIC DNA]</scope>
    <source>
        <strain evidence="9 10">CBA3630</strain>
    </source>
</reference>